<dbReference type="InterPro" id="IPR006683">
    <property type="entry name" value="Thioestr_dom"/>
</dbReference>
<protein>
    <recommendedName>
        <fullName evidence="2">HotDog ACOT-type domain-containing protein</fullName>
    </recommendedName>
</protein>
<dbReference type="EMBL" id="GL376564">
    <property type="status" value="NOT_ANNOTATED_CDS"/>
    <property type="molecule type" value="Genomic_DNA"/>
</dbReference>
<dbReference type="Pfam" id="PF03061">
    <property type="entry name" value="4HBT"/>
    <property type="match status" value="1"/>
</dbReference>
<reference evidence="4" key="2">
    <citation type="submission" date="2010-04" db="EMBL/GenBank/DDBJ databases">
        <authorList>
            <person name="Buell R."/>
            <person name="Hamilton J."/>
            <person name="Hostetler J."/>
        </authorList>
    </citation>
    <scope>NUCLEOTIDE SEQUENCE [LARGE SCALE GENOMIC DNA]</scope>
    <source>
        <strain evidence="4">DAOM:BR144</strain>
    </source>
</reference>
<name>K3WIM7_GLOUD</name>
<dbReference type="GO" id="GO:0005829">
    <property type="term" value="C:cytosol"/>
    <property type="evidence" value="ECO:0007669"/>
    <property type="project" value="TreeGrafter"/>
</dbReference>
<dbReference type="FunFam" id="3.10.129.10:FF:000057">
    <property type="entry name" value="ATP-binding Cassette (ABC) superfamily"/>
    <property type="match status" value="1"/>
</dbReference>
<dbReference type="PANTHER" id="PTHR11049">
    <property type="entry name" value="ACYL COENZYME A THIOESTER HYDROLASE"/>
    <property type="match status" value="1"/>
</dbReference>
<dbReference type="AlphaFoldDB" id="K3WIM7"/>
<dbReference type="Gene3D" id="3.10.129.10">
    <property type="entry name" value="Hotdog Thioesterase"/>
    <property type="match status" value="1"/>
</dbReference>
<dbReference type="GO" id="GO:0006637">
    <property type="term" value="P:acyl-CoA metabolic process"/>
    <property type="evidence" value="ECO:0007669"/>
    <property type="project" value="TreeGrafter"/>
</dbReference>
<dbReference type="STRING" id="431595.K3WIM7"/>
<accession>K3WIM7</accession>
<dbReference type="InterPro" id="IPR029069">
    <property type="entry name" value="HotDog_dom_sf"/>
</dbReference>
<proteinExistence type="predicted"/>
<dbReference type="InParanoid" id="K3WIM7"/>
<sequence>MAFITKDVIHMPQDKEEYVPVSETEIEVRNWFLPRNLNANNTLFGGDLLSWMDKAALFCAKNFTKSECMVTIAMNRVLFKLPISSSDVLTLKARVANVRRFRLEVEVEVFVTPADRFGTTRKSHIGYFTVLNVDAAGQYKPIHKGLLIDEANQTDMRTLLKAQRRWEFEEIEKDLLSLPPLDISI</sequence>
<keyword evidence="1" id="KW-0378">Hydrolase</keyword>
<dbReference type="InterPro" id="IPR040170">
    <property type="entry name" value="Cytosol_ACT"/>
</dbReference>
<dbReference type="VEuPathDB" id="FungiDB:PYU1_G004808"/>
<evidence type="ECO:0000259" key="2">
    <source>
        <dbReference type="PROSITE" id="PS51770"/>
    </source>
</evidence>
<dbReference type="GO" id="GO:0052816">
    <property type="term" value="F:long-chain fatty acyl-CoA hydrolase activity"/>
    <property type="evidence" value="ECO:0007669"/>
    <property type="project" value="TreeGrafter"/>
</dbReference>
<dbReference type="SUPFAM" id="SSF54637">
    <property type="entry name" value="Thioesterase/thiol ester dehydrase-isomerase"/>
    <property type="match status" value="1"/>
</dbReference>
<reference evidence="3" key="3">
    <citation type="submission" date="2015-02" db="UniProtKB">
        <authorList>
            <consortium name="EnsemblProtists"/>
        </authorList>
    </citation>
    <scope>IDENTIFICATION</scope>
    <source>
        <strain evidence="3">DAOM BR144</strain>
    </source>
</reference>
<reference evidence="4" key="1">
    <citation type="journal article" date="2010" name="Genome Biol.">
        <title>Genome sequence of the necrotrophic plant pathogen Pythium ultimum reveals original pathogenicity mechanisms and effector repertoire.</title>
        <authorList>
            <person name="Levesque C.A."/>
            <person name="Brouwer H."/>
            <person name="Cano L."/>
            <person name="Hamilton J.P."/>
            <person name="Holt C."/>
            <person name="Huitema E."/>
            <person name="Raffaele S."/>
            <person name="Robideau G.P."/>
            <person name="Thines M."/>
            <person name="Win J."/>
            <person name="Zerillo M.M."/>
            <person name="Beakes G.W."/>
            <person name="Boore J.L."/>
            <person name="Busam D."/>
            <person name="Dumas B."/>
            <person name="Ferriera S."/>
            <person name="Fuerstenberg S.I."/>
            <person name="Gachon C.M."/>
            <person name="Gaulin E."/>
            <person name="Govers F."/>
            <person name="Grenville-Briggs L."/>
            <person name="Horner N."/>
            <person name="Hostetler J."/>
            <person name="Jiang R.H."/>
            <person name="Johnson J."/>
            <person name="Krajaejun T."/>
            <person name="Lin H."/>
            <person name="Meijer H.J."/>
            <person name="Moore B."/>
            <person name="Morris P."/>
            <person name="Phuntmart V."/>
            <person name="Puiu D."/>
            <person name="Shetty J."/>
            <person name="Stajich J.E."/>
            <person name="Tripathy S."/>
            <person name="Wawra S."/>
            <person name="van West P."/>
            <person name="Whitty B.R."/>
            <person name="Coutinho P.M."/>
            <person name="Henrissat B."/>
            <person name="Martin F."/>
            <person name="Thomas P.D."/>
            <person name="Tyler B.M."/>
            <person name="De Vries R.P."/>
            <person name="Kamoun S."/>
            <person name="Yandell M."/>
            <person name="Tisserat N."/>
            <person name="Buell C.R."/>
        </authorList>
    </citation>
    <scope>NUCLEOTIDE SEQUENCE</scope>
    <source>
        <strain evidence="4">DAOM:BR144</strain>
    </source>
</reference>
<dbReference type="HOGENOM" id="CLU_1464049_0_0_1"/>
<dbReference type="Proteomes" id="UP000019132">
    <property type="component" value="Unassembled WGS sequence"/>
</dbReference>
<dbReference type="EnsemblProtists" id="PYU1_T004819">
    <property type="protein sequence ID" value="PYU1_T004819"/>
    <property type="gene ID" value="PYU1_G004808"/>
</dbReference>
<evidence type="ECO:0000313" key="3">
    <source>
        <dbReference type="EnsemblProtists" id="PYU1_T004819"/>
    </source>
</evidence>
<dbReference type="PANTHER" id="PTHR11049:SF24">
    <property type="entry name" value="CYTOSOLIC ACYL COENZYME A THIOESTER HYDROLASE"/>
    <property type="match status" value="1"/>
</dbReference>
<dbReference type="eggNOG" id="ENOG502S2P3">
    <property type="taxonomic scope" value="Eukaryota"/>
</dbReference>
<keyword evidence="4" id="KW-1185">Reference proteome</keyword>
<dbReference type="GO" id="GO:0009062">
    <property type="term" value="P:fatty acid catabolic process"/>
    <property type="evidence" value="ECO:0007669"/>
    <property type="project" value="TreeGrafter"/>
</dbReference>
<evidence type="ECO:0000313" key="4">
    <source>
        <dbReference type="Proteomes" id="UP000019132"/>
    </source>
</evidence>
<dbReference type="InterPro" id="IPR033120">
    <property type="entry name" value="HOTDOG_ACOT"/>
</dbReference>
<feature type="domain" description="HotDog ACOT-type" evidence="2">
    <location>
        <begin position="22"/>
        <end position="136"/>
    </location>
</feature>
<dbReference type="PROSITE" id="PS51770">
    <property type="entry name" value="HOTDOG_ACOT"/>
    <property type="match status" value="1"/>
</dbReference>
<evidence type="ECO:0000256" key="1">
    <source>
        <dbReference type="ARBA" id="ARBA00022801"/>
    </source>
</evidence>
<organism evidence="3 4">
    <name type="scientific">Globisporangium ultimum (strain ATCC 200006 / CBS 805.95 / DAOM BR144)</name>
    <name type="common">Pythium ultimum</name>
    <dbReference type="NCBI Taxonomy" id="431595"/>
    <lineage>
        <taxon>Eukaryota</taxon>
        <taxon>Sar</taxon>
        <taxon>Stramenopiles</taxon>
        <taxon>Oomycota</taxon>
        <taxon>Peronosporomycetes</taxon>
        <taxon>Pythiales</taxon>
        <taxon>Pythiaceae</taxon>
        <taxon>Globisporangium</taxon>
    </lineage>
</organism>
<dbReference type="CDD" id="cd03442">
    <property type="entry name" value="BFIT_BACH"/>
    <property type="match status" value="1"/>
</dbReference>